<proteinExistence type="inferred from homology"/>
<gene>
    <name evidence="12" type="ORF">FNV43_RR18132</name>
</gene>
<evidence type="ECO:0000259" key="10">
    <source>
        <dbReference type="PROSITE" id="PS50089"/>
    </source>
</evidence>
<dbReference type="InterPro" id="IPR045109">
    <property type="entry name" value="LSDs-like"/>
</dbReference>
<feature type="compositionally biased region" description="Basic and acidic residues" evidence="9">
    <location>
        <begin position="80"/>
        <end position="90"/>
    </location>
</feature>
<dbReference type="GO" id="GO:0000785">
    <property type="term" value="C:chromatin"/>
    <property type="evidence" value="ECO:0007669"/>
    <property type="project" value="TreeGrafter"/>
</dbReference>
<dbReference type="SUPFAM" id="SSF51197">
    <property type="entry name" value="Clavaminate synthase-like"/>
    <property type="match status" value="1"/>
</dbReference>
<dbReference type="Gene3D" id="2.60.120.650">
    <property type="entry name" value="Cupin"/>
    <property type="match status" value="2"/>
</dbReference>
<dbReference type="GO" id="GO:0008270">
    <property type="term" value="F:zinc ion binding"/>
    <property type="evidence" value="ECO:0007669"/>
    <property type="project" value="UniProtKB-KW"/>
</dbReference>
<comment type="caution">
    <text evidence="8">Lacks conserved residue(s) required for the propagation of feature annotation.</text>
</comment>
<dbReference type="PANTHER" id="PTHR12549">
    <property type="entry name" value="JMJC DOMAIN-CONTAINING HISTONE DEMETHYLATION PROTEIN"/>
    <property type="match status" value="1"/>
</dbReference>
<evidence type="ECO:0000256" key="9">
    <source>
        <dbReference type="SAM" id="MobiDB-lite"/>
    </source>
</evidence>
<dbReference type="GO" id="GO:0006357">
    <property type="term" value="P:regulation of transcription by RNA polymerase II"/>
    <property type="evidence" value="ECO:0007669"/>
    <property type="project" value="TreeGrafter"/>
</dbReference>
<keyword evidence="7" id="KW-0863">Zinc-finger</keyword>
<dbReference type="AlphaFoldDB" id="A0A8K0GVG1"/>
<keyword evidence="3" id="KW-0479">Metal-binding</keyword>
<evidence type="ECO:0000256" key="8">
    <source>
        <dbReference type="PROSITE-ProRule" id="PRU01002"/>
    </source>
</evidence>
<dbReference type="InterPro" id="IPR018866">
    <property type="entry name" value="Znf-4CXXC_R1"/>
</dbReference>
<keyword evidence="13" id="KW-1185">Reference proteome</keyword>
<dbReference type="OrthoDB" id="1667110at2759"/>
<dbReference type="InterPro" id="IPR001841">
    <property type="entry name" value="Znf_RING"/>
</dbReference>
<evidence type="ECO:0000256" key="2">
    <source>
        <dbReference type="ARBA" id="ARBA00006801"/>
    </source>
</evidence>
<evidence type="ECO:0000256" key="7">
    <source>
        <dbReference type="PROSITE-ProRule" id="PRU00175"/>
    </source>
</evidence>
<comment type="similarity">
    <text evidence="2">Belongs to the JARID1 histone demethylase family.</text>
</comment>
<keyword evidence="7" id="KW-0862">Zinc</keyword>
<evidence type="ECO:0000256" key="4">
    <source>
        <dbReference type="ARBA" id="ARBA00023015"/>
    </source>
</evidence>
<evidence type="ECO:0000313" key="12">
    <source>
        <dbReference type="EMBL" id="KAF3439854.1"/>
    </source>
</evidence>
<sequence>MDSSEDLRCNRNDGGKWRWGQKALFGKSYCEKRLAQLGNWRRKKNSGVGVGCSNSGDGETVAGGRPAEDSVSKKRKRSKRESDGADREASESSESNRVLEISSKKERVSLMCHQCQRNDKSGVVHCTNCGRKRYCFECIEKWYPGKEREEFEAECPFCRGNCNCKACLREVLVVKPCPQEIDVNVKLQRLWYLLYKALPVIRHICREHSSELEIEAKIQGVVQMTEKDITRVNLDKKERLYCDNCNTSIVHLFRSCPKPSCSYDLCLTCCQELREGCQAVDNEAATYCKKPVERVQGQLADSEDNANAHRKRKGWEGQFPDWVANPDGSIPCPPKEFGGCGAAILKLRRIFKANWVNKMLKNAEDLTSEFKSQDIDSSQVCSWCKPNDSRKNNNFPSEVRQAAFRENGEDNFLYCPSVVSMENDDIEHFQRHWMRGEPVIVKNVLDKTSGLSWEPMVMWRAFRETGSNVKFKEETRSMKAIDCLDWCEVEINIHKFFMGYLEGRMHKGGWPEMLKLKDWPSSTLFEERLPRHGAEFIAALPYSDYTNPKLGLLNLATRLPDDLLKPDLGPKTYIAYGFSEELGRGDSVTKLHCDMSDAVNVLTHTTRVKIASWQSKSIKRLQNEHFVEDLRELYGGLDEDKGRVNGESLKRTCKADTSGSLLPGKNGVHDLDFGESFLDPTKGSLENIADTAYGGAVWDIFRRQDVPKLIEYLEKHKTEFRHIKNLPVNSSCIKVALDFVSPENVEECVRLTEEFRSLPKDHRAKEDKLEVKKITLYAVSSAVREVKQLMSELKLGSAVDHECSEKEDGS</sequence>
<evidence type="ECO:0000313" key="13">
    <source>
        <dbReference type="Proteomes" id="UP000796880"/>
    </source>
</evidence>
<organism evidence="12 13">
    <name type="scientific">Rhamnella rubrinervis</name>
    <dbReference type="NCBI Taxonomy" id="2594499"/>
    <lineage>
        <taxon>Eukaryota</taxon>
        <taxon>Viridiplantae</taxon>
        <taxon>Streptophyta</taxon>
        <taxon>Embryophyta</taxon>
        <taxon>Tracheophyta</taxon>
        <taxon>Spermatophyta</taxon>
        <taxon>Magnoliopsida</taxon>
        <taxon>eudicotyledons</taxon>
        <taxon>Gunneridae</taxon>
        <taxon>Pentapetalae</taxon>
        <taxon>rosids</taxon>
        <taxon>fabids</taxon>
        <taxon>Rosales</taxon>
        <taxon>Rhamnaceae</taxon>
        <taxon>rhamnoid group</taxon>
        <taxon>Rhamneae</taxon>
        <taxon>Rhamnella</taxon>
    </lineage>
</organism>
<dbReference type="GO" id="GO:0031490">
    <property type="term" value="F:chromatin DNA binding"/>
    <property type="evidence" value="ECO:0007669"/>
    <property type="project" value="TreeGrafter"/>
</dbReference>
<keyword evidence="6" id="KW-0539">Nucleus</keyword>
<feature type="domain" description="WRC" evidence="11">
    <location>
        <begin position="3"/>
        <end position="49"/>
    </location>
</feature>
<feature type="domain" description="RING-type" evidence="10">
    <location>
        <begin position="112"/>
        <end position="159"/>
    </location>
</feature>
<name>A0A8K0GVG1_9ROSA</name>
<evidence type="ECO:0000256" key="1">
    <source>
        <dbReference type="ARBA" id="ARBA00004123"/>
    </source>
</evidence>
<keyword evidence="5" id="KW-0804">Transcription</keyword>
<accession>A0A8K0GVG1</accession>
<evidence type="ECO:0000256" key="6">
    <source>
        <dbReference type="ARBA" id="ARBA00023242"/>
    </source>
</evidence>
<protein>
    <submittedName>
        <fullName evidence="12">Uncharacterized protein</fullName>
    </submittedName>
</protein>
<dbReference type="PANTHER" id="PTHR12549:SF33">
    <property type="entry name" value="LYSINE-SPECIFIC DEMETHYLASE JMJ27"/>
    <property type="match status" value="1"/>
</dbReference>
<dbReference type="PROSITE" id="PS51667">
    <property type="entry name" value="WRC"/>
    <property type="match status" value="1"/>
</dbReference>
<reference evidence="12" key="1">
    <citation type="submission" date="2020-03" db="EMBL/GenBank/DDBJ databases">
        <title>A high-quality chromosome-level genome assembly of a woody plant with both climbing and erect habits, Rhamnella rubrinervis.</title>
        <authorList>
            <person name="Lu Z."/>
            <person name="Yang Y."/>
            <person name="Zhu X."/>
            <person name="Sun Y."/>
        </authorList>
    </citation>
    <scope>NUCLEOTIDE SEQUENCE</scope>
    <source>
        <strain evidence="12">BYM</strain>
        <tissue evidence="12">Leaf</tissue>
    </source>
</reference>
<dbReference type="Proteomes" id="UP000796880">
    <property type="component" value="Unassembled WGS sequence"/>
</dbReference>
<comment type="subcellular location">
    <subcellularLocation>
        <location evidence="1">Nucleus</location>
    </subcellularLocation>
</comment>
<keyword evidence="4" id="KW-0805">Transcription regulation</keyword>
<dbReference type="Pfam" id="PF10497">
    <property type="entry name" value="zf-4CXXC_R1"/>
    <property type="match status" value="1"/>
</dbReference>
<comment type="caution">
    <text evidence="12">The sequence shown here is derived from an EMBL/GenBank/DDBJ whole genome shotgun (WGS) entry which is preliminary data.</text>
</comment>
<evidence type="ECO:0000259" key="11">
    <source>
        <dbReference type="PROSITE" id="PS51667"/>
    </source>
</evidence>
<dbReference type="PROSITE" id="PS50089">
    <property type="entry name" value="ZF_RING_2"/>
    <property type="match status" value="1"/>
</dbReference>
<dbReference type="InterPro" id="IPR003347">
    <property type="entry name" value="JmjC_dom"/>
</dbReference>
<dbReference type="InterPro" id="IPR014977">
    <property type="entry name" value="WRC_dom"/>
</dbReference>
<dbReference type="SMART" id="SM00558">
    <property type="entry name" value="JmjC"/>
    <property type="match status" value="1"/>
</dbReference>
<dbReference type="GO" id="GO:0000118">
    <property type="term" value="C:histone deacetylase complex"/>
    <property type="evidence" value="ECO:0007669"/>
    <property type="project" value="TreeGrafter"/>
</dbReference>
<evidence type="ECO:0000256" key="3">
    <source>
        <dbReference type="ARBA" id="ARBA00022723"/>
    </source>
</evidence>
<dbReference type="GO" id="GO:0032454">
    <property type="term" value="F:histone H3K9 demethylase activity"/>
    <property type="evidence" value="ECO:0007669"/>
    <property type="project" value="InterPro"/>
</dbReference>
<dbReference type="GO" id="GO:0003712">
    <property type="term" value="F:transcription coregulator activity"/>
    <property type="evidence" value="ECO:0007669"/>
    <property type="project" value="TreeGrafter"/>
</dbReference>
<feature type="region of interest" description="Disordered" evidence="9">
    <location>
        <begin position="43"/>
        <end position="98"/>
    </location>
</feature>
<evidence type="ECO:0000256" key="5">
    <source>
        <dbReference type="ARBA" id="ARBA00023163"/>
    </source>
</evidence>
<dbReference type="EMBL" id="VOIH02000008">
    <property type="protein sequence ID" value="KAF3439854.1"/>
    <property type="molecule type" value="Genomic_DNA"/>
</dbReference>